<keyword evidence="5" id="KW-0520">NAD</keyword>
<evidence type="ECO:0000256" key="6">
    <source>
        <dbReference type="ARBA" id="ARBA00023065"/>
    </source>
</evidence>
<dbReference type="PANTHER" id="PTHR43833">
    <property type="entry name" value="POTASSIUM CHANNEL PROTEIN 2-RELATED-RELATED"/>
    <property type="match status" value="1"/>
</dbReference>
<evidence type="ECO:0000256" key="5">
    <source>
        <dbReference type="ARBA" id="ARBA00023027"/>
    </source>
</evidence>
<dbReference type="Pfam" id="PF02254">
    <property type="entry name" value="TrkA_N"/>
    <property type="match status" value="2"/>
</dbReference>
<evidence type="ECO:0000256" key="3">
    <source>
        <dbReference type="ARBA" id="ARBA00022538"/>
    </source>
</evidence>
<gene>
    <name evidence="9" type="primary">trkA</name>
    <name evidence="9" type="ORF">POREN0001_1763</name>
</gene>
<keyword evidence="4" id="KW-0630">Potassium</keyword>
<dbReference type="AlphaFoldDB" id="C3JBM8"/>
<evidence type="ECO:0000313" key="9">
    <source>
        <dbReference type="EMBL" id="EEN82357.1"/>
    </source>
</evidence>
<dbReference type="RefSeq" id="WP_004334113.1">
    <property type="nucleotide sequence ID" value="NZ_ACNN01000026.1"/>
</dbReference>
<protein>
    <recommendedName>
        <fullName evidence="1">Trk system potassium uptake protein TrkA</fullName>
    </recommendedName>
</protein>
<dbReference type="SUPFAM" id="SSF116726">
    <property type="entry name" value="TrkA C-terminal domain-like"/>
    <property type="match status" value="2"/>
</dbReference>
<sequence>MKIVIAGAGEVGTHLANKLSAEEQQDITLMDPDPKRLSGLSNSAELLAVVGDPTDAQDLRDCNVQHADLFISVMPDEPTNILACTLAASIGAPETIARVSNHRYLAPEYTRFFEGLGVTSLIYPEELAAEEINITFQNPWARQYIELFNGNIVLLGVKVRNGSELVGKKLIELPHVERKKFHVVAIKRGTETIIPSGQTSIEHGDIVFFTAIGSDIDEVRQLAGKKKVEVKRVVVMGASSIAMRTIAKANRSIEFILFEKEKRRIEEIRDKLPSNVTLYHGDGRDPALLEEVGIRNAQVFMALTENSETNVLACLAAKRYEVFKTIAKEENIDYIPLAERLDIGTIINKKLIAAGYIYRSLLGQDTSTVKCLTIANADVAEIVARRGSPITGKPVKDLALPKGITLGGMVRNGVPHMIDGNTIIEPYDLVVVFCYELAIDKVKALFEE</sequence>
<dbReference type="InterPro" id="IPR036721">
    <property type="entry name" value="RCK_C_sf"/>
</dbReference>
<dbReference type="STRING" id="553175.POREN0001_1763"/>
<evidence type="ECO:0000313" key="10">
    <source>
        <dbReference type="Proteomes" id="UP000004295"/>
    </source>
</evidence>
<organism evidence="9 10">
    <name type="scientific">Porphyromonas endodontalis (strain ATCC 35406 / DSM 24491 / JCM 8526 / CCUG 16442 / BCRC 14492 / NCTC 13058 / HG 370)</name>
    <name type="common">Bacteroides endodontalis</name>
    <dbReference type="NCBI Taxonomy" id="553175"/>
    <lineage>
        <taxon>Bacteria</taxon>
        <taxon>Pseudomonadati</taxon>
        <taxon>Bacteroidota</taxon>
        <taxon>Bacteroidia</taxon>
        <taxon>Bacteroidales</taxon>
        <taxon>Porphyromonadaceae</taxon>
        <taxon>Porphyromonas</taxon>
    </lineage>
</organism>
<dbReference type="PANTHER" id="PTHR43833:SF5">
    <property type="entry name" value="TRK SYSTEM POTASSIUM UPTAKE PROTEIN TRKA"/>
    <property type="match status" value="1"/>
</dbReference>
<name>C3JBM8_POREA</name>
<evidence type="ECO:0000256" key="1">
    <source>
        <dbReference type="ARBA" id="ARBA00017378"/>
    </source>
</evidence>
<dbReference type="eggNOG" id="COG0569">
    <property type="taxonomic scope" value="Bacteria"/>
</dbReference>
<keyword evidence="6" id="KW-0406">Ion transport</keyword>
<feature type="domain" description="RCK C-terminal" evidence="8">
    <location>
        <begin position="142"/>
        <end position="225"/>
    </location>
</feature>
<dbReference type="Gene3D" id="3.40.50.720">
    <property type="entry name" value="NAD(P)-binding Rossmann-like Domain"/>
    <property type="match status" value="2"/>
</dbReference>
<keyword evidence="2" id="KW-0813">Transport</keyword>
<dbReference type="SUPFAM" id="SSF51735">
    <property type="entry name" value="NAD(P)-binding Rossmann-fold domains"/>
    <property type="match status" value="2"/>
</dbReference>
<keyword evidence="10" id="KW-1185">Reference proteome</keyword>
<evidence type="ECO:0000256" key="4">
    <source>
        <dbReference type="ARBA" id="ARBA00022958"/>
    </source>
</evidence>
<dbReference type="Proteomes" id="UP000004295">
    <property type="component" value="Unassembled WGS sequence"/>
</dbReference>
<proteinExistence type="predicted"/>
<dbReference type="InterPro" id="IPR050721">
    <property type="entry name" value="Trk_Ktr_HKT_K-transport"/>
</dbReference>
<accession>C3JBM8</accession>
<dbReference type="Pfam" id="PF02080">
    <property type="entry name" value="TrkA_C"/>
    <property type="match status" value="2"/>
</dbReference>
<dbReference type="Gene3D" id="3.30.70.1450">
    <property type="entry name" value="Regulator of K+ conductance, C-terminal domain"/>
    <property type="match status" value="2"/>
</dbReference>
<evidence type="ECO:0000259" key="8">
    <source>
        <dbReference type="PROSITE" id="PS51202"/>
    </source>
</evidence>
<dbReference type="InterPro" id="IPR003148">
    <property type="entry name" value="RCK_N"/>
</dbReference>
<dbReference type="InterPro" id="IPR006036">
    <property type="entry name" value="K_uptake_TrkA"/>
</dbReference>
<dbReference type="GeneID" id="93366038"/>
<comment type="caution">
    <text evidence="9">The sequence shown here is derived from an EMBL/GenBank/DDBJ whole genome shotgun (WGS) entry which is preliminary data.</text>
</comment>
<dbReference type="InterPro" id="IPR036291">
    <property type="entry name" value="NAD(P)-bd_dom_sf"/>
</dbReference>
<dbReference type="PROSITE" id="PS51201">
    <property type="entry name" value="RCK_N"/>
    <property type="match status" value="2"/>
</dbReference>
<evidence type="ECO:0000256" key="2">
    <source>
        <dbReference type="ARBA" id="ARBA00022448"/>
    </source>
</evidence>
<dbReference type="NCBIfam" id="NF007039">
    <property type="entry name" value="PRK09496.3-2"/>
    <property type="match status" value="1"/>
</dbReference>
<feature type="domain" description="RCK N-terminal" evidence="7">
    <location>
        <begin position="230"/>
        <end position="347"/>
    </location>
</feature>
<dbReference type="NCBIfam" id="NF007038">
    <property type="entry name" value="PRK09496.2-6"/>
    <property type="match status" value="1"/>
</dbReference>
<dbReference type="GO" id="GO:0005886">
    <property type="term" value="C:plasma membrane"/>
    <property type="evidence" value="ECO:0007669"/>
    <property type="project" value="InterPro"/>
</dbReference>
<dbReference type="PRINTS" id="PR00335">
    <property type="entry name" value="KUPTAKETRKA"/>
</dbReference>
<dbReference type="EMBL" id="ACNN01000026">
    <property type="protein sequence ID" value="EEN82357.1"/>
    <property type="molecule type" value="Genomic_DNA"/>
</dbReference>
<keyword evidence="3" id="KW-0633">Potassium transport</keyword>
<reference evidence="9 10" key="1">
    <citation type="submission" date="2009-04" db="EMBL/GenBank/DDBJ databases">
        <authorList>
            <person name="Sebastian Y."/>
            <person name="Madupu R."/>
            <person name="Durkin A.S."/>
            <person name="Torralba M."/>
            <person name="Methe B."/>
            <person name="Sutton G.G."/>
            <person name="Strausberg R.L."/>
            <person name="Nelson K.E."/>
        </authorList>
    </citation>
    <scope>NUCLEOTIDE SEQUENCE [LARGE SCALE GENOMIC DNA]</scope>
    <source>
        <strain evidence="10">ATCC 35406 / BCRC 14492 / JCM 8526 / NCTC 13058 / HG 370</strain>
    </source>
</reference>
<dbReference type="GO" id="GO:0015079">
    <property type="term" value="F:potassium ion transmembrane transporter activity"/>
    <property type="evidence" value="ECO:0007669"/>
    <property type="project" value="InterPro"/>
</dbReference>
<dbReference type="InterPro" id="IPR006037">
    <property type="entry name" value="RCK_C"/>
</dbReference>
<dbReference type="PROSITE" id="PS51202">
    <property type="entry name" value="RCK_C"/>
    <property type="match status" value="2"/>
</dbReference>
<feature type="domain" description="RCK N-terminal" evidence="7">
    <location>
        <begin position="1"/>
        <end position="122"/>
    </location>
</feature>
<feature type="domain" description="RCK C-terminal" evidence="8">
    <location>
        <begin position="367"/>
        <end position="448"/>
    </location>
</feature>
<evidence type="ECO:0000259" key="7">
    <source>
        <dbReference type="PROSITE" id="PS51201"/>
    </source>
</evidence>